<sequence length="88" mass="10700">MYYVIFLCGCTWTSENNIPKDSQEYIDNVEDCQHLADEWDNNLSDEQRKEVEDDIDKYCTKARELQKKLKEKYKNDTKKIEIMNYYDI</sequence>
<gene>
    <name evidence="2" type="ORF">Xhom_02540</name>
</gene>
<evidence type="ECO:0000313" key="3">
    <source>
        <dbReference type="Proteomes" id="UP000225433"/>
    </source>
</evidence>
<evidence type="ECO:0000256" key="1">
    <source>
        <dbReference type="SAM" id="Coils"/>
    </source>
</evidence>
<proteinExistence type="predicted"/>
<feature type="coiled-coil region" evidence="1">
    <location>
        <begin position="48"/>
        <end position="75"/>
    </location>
</feature>
<keyword evidence="1" id="KW-0175">Coiled coil</keyword>
<comment type="caution">
    <text evidence="2">The sequence shown here is derived from an EMBL/GenBank/DDBJ whole genome shotgun (WGS) entry which is preliminary data.</text>
</comment>
<dbReference type="EMBL" id="NJAI01000004">
    <property type="protein sequence ID" value="PHM54597.1"/>
    <property type="molecule type" value="Genomic_DNA"/>
</dbReference>
<protein>
    <submittedName>
        <fullName evidence="2">Uncharacterized protein</fullName>
    </submittedName>
</protein>
<dbReference type="OrthoDB" id="7284504at2"/>
<dbReference type="Proteomes" id="UP000225433">
    <property type="component" value="Unassembled WGS sequence"/>
</dbReference>
<reference evidence="2 3" key="1">
    <citation type="journal article" date="2017" name="Nat. Microbiol.">
        <title>Natural product diversity associated with the nematode symbionts Photorhabdus and Xenorhabdus.</title>
        <authorList>
            <person name="Tobias N.J."/>
            <person name="Wolff H."/>
            <person name="Djahanschiri B."/>
            <person name="Grundmann F."/>
            <person name="Kronenwerth M."/>
            <person name="Shi Y.M."/>
            <person name="Simonyi S."/>
            <person name="Grun P."/>
            <person name="Shapiro-Ilan D."/>
            <person name="Pidot S.J."/>
            <person name="Stinear T.P."/>
            <person name="Ebersberger I."/>
            <person name="Bode H.B."/>
        </authorList>
    </citation>
    <scope>NUCLEOTIDE SEQUENCE [LARGE SCALE GENOMIC DNA]</scope>
    <source>
        <strain evidence="2 3">DSM 17903</strain>
    </source>
</reference>
<dbReference type="RefSeq" id="WP_084022961.1">
    <property type="nucleotide sequence ID" value="NZ_CAWNQJ010000068.1"/>
</dbReference>
<evidence type="ECO:0000313" key="2">
    <source>
        <dbReference type="EMBL" id="PHM54597.1"/>
    </source>
</evidence>
<accession>A0A2G0Q5U8</accession>
<name>A0A2G0Q5U8_XENHO</name>
<dbReference type="AlphaFoldDB" id="A0A2G0Q5U8"/>
<organism evidence="2 3">
    <name type="scientific">Xenorhabdus hominickii</name>
    <dbReference type="NCBI Taxonomy" id="351679"/>
    <lineage>
        <taxon>Bacteria</taxon>
        <taxon>Pseudomonadati</taxon>
        <taxon>Pseudomonadota</taxon>
        <taxon>Gammaproteobacteria</taxon>
        <taxon>Enterobacterales</taxon>
        <taxon>Morganellaceae</taxon>
        <taxon>Xenorhabdus</taxon>
    </lineage>
</organism>